<evidence type="ECO:0000313" key="2">
    <source>
        <dbReference type="Proteomes" id="UP000295063"/>
    </source>
</evidence>
<dbReference type="Proteomes" id="UP000295063">
    <property type="component" value="Unassembled WGS sequence"/>
</dbReference>
<proteinExistence type="predicted"/>
<protein>
    <submittedName>
        <fullName evidence="1">Uncharacterized protein</fullName>
    </submittedName>
</protein>
<keyword evidence="2" id="KW-1185">Reference proteome</keyword>
<gene>
    <name evidence="1" type="ORF">EV210_101291</name>
</gene>
<dbReference type="AlphaFoldDB" id="A0A4R1Q2B4"/>
<accession>A0A4R1Q2B4</accession>
<dbReference type="RefSeq" id="WP_279388464.1">
    <property type="nucleotide sequence ID" value="NZ_DAIMLW010000221.1"/>
</dbReference>
<comment type="caution">
    <text evidence="1">The sequence shown here is derived from an EMBL/GenBank/DDBJ whole genome shotgun (WGS) entry which is preliminary data.</text>
</comment>
<evidence type="ECO:0000313" key="1">
    <source>
        <dbReference type="EMBL" id="TCL40090.1"/>
    </source>
</evidence>
<reference evidence="1 2" key="1">
    <citation type="submission" date="2019-03" db="EMBL/GenBank/DDBJ databases">
        <title>Genomic Encyclopedia of Type Strains, Phase IV (KMG-IV): sequencing the most valuable type-strain genomes for metagenomic binning, comparative biology and taxonomic classification.</title>
        <authorList>
            <person name="Goeker M."/>
        </authorList>
    </citation>
    <scope>NUCLEOTIDE SEQUENCE [LARGE SCALE GENOMIC DNA]</scope>
    <source>
        <strain evidence="1 2">DSM 15969</strain>
    </source>
</reference>
<dbReference type="EMBL" id="SLUI01000001">
    <property type="protein sequence ID" value="TCL40090.1"/>
    <property type="molecule type" value="Genomic_DNA"/>
</dbReference>
<name>A0A4R1Q2B4_9FIRM</name>
<sequence length="41" mass="4705">MLIYVDGGVFFSGKIKDLQILLARLQQEQLTLSQLIKQKLN</sequence>
<organism evidence="1 2">
    <name type="scientific">Anaerospora hongkongensis</name>
    <dbReference type="NCBI Taxonomy" id="244830"/>
    <lineage>
        <taxon>Bacteria</taxon>
        <taxon>Bacillati</taxon>
        <taxon>Bacillota</taxon>
        <taxon>Negativicutes</taxon>
        <taxon>Selenomonadales</taxon>
        <taxon>Sporomusaceae</taxon>
        <taxon>Anaerospora</taxon>
    </lineage>
</organism>